<feature type="modified residue" description="4-aspartylphosphate" evidence="3">
    <location>
        <position position="55"/>
    </location>
</feature>
<dbReference type="SMART" id="SM00267">
    <property type="entry name" value="GGDEF"/>
    <property type="match status" value="1"/>
</dbReference>
<dbReference type="PROSITE" id="PS50887">
    <property type="entry name" value="GGDEF"/>
    <property type="match status" value="1"/>
</dbReference>
<evidence type="ECO:0000256" key="2">
    <source>
        <dbReference type="ARBA" id="ARBA00034247"/>
    </source>
</evidence>
<organism evidence="6 7">
    <name type="scientific">Acanthopleuribacter pedis</name>
    <dbReference type="NCBI Taxonomy" id="442870"/>
    <lineage>
        <taxon>Bacteria</taxon>
        <taxon>Pseudomonadati</taxon>
        <taxon>Acidobacteriota</taxon>
        <taxon>Holophagae</taxon>
        <taxon>Acanthopleuribacterales</taxon>
        <taxon>Acanthopleuribacteraceae</taxon>
        <taxon>Acanthopleuribacter</taxon>
    </lineage>
</organism>
<dbReference type="GO" id="GO:0052621">
    <property type="term" value="F:diguanylate cyclase activity"/>
    <property type="evidence" value="ECO:0007669"/>
    <property type="project" value="UniProtKB-EC"/>
</dbReference>
<evidence type="ECO:0000256" key="1">
    <source>
        <dbReference type="ARBA" id="ARBA00012528"/>
    </source>
</evidence>
<evidence type="ECO:0000259" key="5">
    <source>
        <dbReference type="PROSITE" id="PS50887"/>
    </source>
</evidence>
<sequence length="351" mass="38624">MPAKHPDILIVDDQVANLKLLRAALRDRYTVRGVTSGDDALKLLEGDLPDLVLLDIEMPGIDGYEVCRHIKAKERTQHLPVMFLTGKNNSGDEEKGLACGAVDYIGKPFQLPIVKARIHTQLSLKFSRDRLLALSTHDALTGIANRRQFDISLGLEWRRALRAETSLCIIIGDIDYFKKYNDGYGHTAGDETLKRVAEILSGSIHRAGEILARYGGEEFVVILPNADIESGRKVAESMCRDVAAAALSHRFSPLKQVTMSFGVAASVPMDAQSPEYLTSSADTALYQAKGGGRNQVHVYTGPISRLKSPHEVALLEPAPVTLSEDQWQILADAVARRCMDEPVLSMLRRLV</sequence>
<gene>
    <name evidence="6" type="ORF">J3U88_30110</name>
</gene>
<accession>A0A8J7QRA1</accession>
<dbReference type="Proteomes" id="UP000664417">
    <property type="component" value="Unassembled WGS sequence"/>
</dbReference>
<dbReference type="SUPFAM" id="SSF52172">
    <property type="entry name" value="CheY-like"/>
    <property type="match status" value="1"/>
</dbReference>
<comment type="caution">
    <text evidence="6">The sequence shown here is derived from an EMBL/GenBank/DDBJ whole genome shotgun (WGS) entry which is preliminary data.</text>
</comment>
<dbReference type="InterPro" id="IPR043128">
    <property type="entry name" value="Rev_trsase/Diguanyl_cyclase"/>
</dbReference>
<dbReference type="SMART" id="SM00448">
    <property type="entry name" value="REC"/>
    <property type="match status" value="1"/>
</dbReference>
<dbReference type="FunFam" id="3.30.70.270:FF:000001">
    <property type="entry name" value="Diguanylate cyclase domain protein"/>
    <property type="match status" value="1"/>
</dbReference>
<dbReference type="InterPro" id="IPR029787">
    <property type="entry name" value="Nucleotide_cyclase"/>
</dbReference>
<evidence type="ECO:0000259" key="4">
    <source>
        <dbReference type="PROSITE" id="PS50110"/>
    </source>
</evidence>
<evidence type="ECO:0000256" key="3">
    <source>
        <dbReference type="PROSITE-ProRule" id="PRU00169"/>
    </source>
</evidence>
<evidence type="ECO:0000313" key="7">
    <source>
        <dbReference type="Proteomes" id="UP000664417"/>
    </source>
</evidence>
<protein>
    <recommendedName>
        <fullName evidence="1">diguanylate cyclase</fullName>
        <ecNumber evidence="1">2.7.7.65</ecNumber>
    </recommendedName>
</protein>
<dbReference type="GO" id="GO:0043709">
    <property type="term" value="P:cell adhesion involved in single-species biofilm formation"/>
    <property type="evidence" value="ECO:0007669"/>
    <property type="project" value="TreeGrafter"/>
</dbReference>
<dbReference type="InterPro" id="IPR001789">
    <property type="entry name" value="Sig_transdc_resp-reg_receiver"/>
</dbReference>
<dbReference type="PROSITE" id="PS50110">
    <property type="entry name" value="RESPONSE_REGULATORY"/>
    <property type="match status" value="1"/>
</dbReference>
<feature type="domain" description="GGDEF" evidence="5">
    <location>
        <begin position="165"/>
        <end position="301"/>
    </location>
</feature>
<dbReference type="EC" id="2.7.7.65" evidence="1"/>
<reference evidence="6" key="1">
    <citation type="submission" date="2021-03" db="EMBL/GenBank/DDBJ databases">
        <authorList>
            <person name="Wang G."/>
        </authorList>
    </citation>
    <scope>NUCLEOTIDE SEQUENCE</scope>
    <source>
        <strain evidence="6">KCTC 12899</strain>
    </source>
</reference>
<dbReference type="InterPro" id="IPR011006">
    <property type="entry name" value="CheY-like_superfamily"/>
</dbReference>
<dbReference type="NCBIfam" id="TIGR00254">
    <property type="entry name" value="GGDEF"/>
    <property type="match status" value="1"/>
</dbReference>
<evidence type="ECO:0000313" key="6">
    <source>
        <dbReference type="EMBL" id="MBO1322765.1"/>
    </source>
</evidence>
<keyword evidence="7" id="KW-1185">Reference proteome</keyword>
<dbReference type="PANTHER" id="PTHR45138">
    <property type="entry name" value="REGULATORY COMPONENTS OF SENSORY TRANSDUCTION SYSTEM"/>
    <property type="match status" value="1"/>
</dbReference>
<comment type="catalytic activity">
    <reaction evidence="2">
        <text>2 GTP = 3',3'-c-di-GMP + 2 diphosphate</text>
        <dbReference type="Rhea" id="RHEA:24898"/>
        <dbReference type="ChEBI" id="CHEBI:33019"/>
        <dbReference type="ChEBI" id="CHEBI:37565"/>
        <dbReference type="ChEBI" id="CHEBI:58805"/>
        <dbReference type="EC" id="2.7.7.65"/>
    </reaction>
</comment>
<dbReference type="GO" id="GO:0000160">
    <property type="term" value="P:phosphorelay signal transduction system"/>
    <property type="evidence" value="ECO:0007669"/>
    <property type="project" value="InterPro"/>
</dbReference>
<dbReference type="RefSeq" id="WP_207862737.1">
    <property type="nucleotide sequence ID" value="NZ_JAFREP010000042.1"/>
</dbReference>
<dbReference type="EMBL" id="JAFREP010000042">
    <property type="protein sequence ID" value="MBO1322765.1"/>
    <property type="molecule type" value="Genomic_DNA"/>
</dbReference>
<dbReference type="GO" id="GO:1902201">
    <property type="term" value="P:negative regulation of bacterial-type flagellum-dependent cell motility"/>
    <property type="evidence" value="ECO:0007669"/>
    <property type="project" value="TreeGrafter"/>
</dbReference>
<proteinExistence type="predicted"/>
<dbReference type="Gene3D" id="3.30.70.270">
    <property type="match status" value="1"/>
</dbReference>
<dbReference type="Pfam" id="PF00990">
    <property type="entry name" value="GGDEF"/>
    <property type="match status" value="1"/>
</dbReference>
<dbReference type="AlphaFoldDB" id="A0A8J7QRA1"/>
<dbReference type="InterPro" id="IPR050469">
    <property type="entry name" value="Diguanylate_Cyclase"/>
</dbReference>
<dbReference type="GO" id="GO:0005886">
    <property type="term" value="C:plasma membrane"/>
    <property type="evidence" value="ECO:0007669"/>
    <property type="project" value="TreeGrafter"/>
</dbReference>
<feature type="domain" description="Response regulatory" evidence="4">
    <location>
        <begin position="7"/>
        <end position="122"/>
    </location>
</feature>
<dbReference type="SUPFAM" id="SSF55073">
    <property type="entry name" value="Nucleotide cyclase"/>
    <property type="match status" value="1"/>
</dbReference>
<dbReference type="CDD" id="cd01949">
    <property type="entry name" value="GGDEF"/>
    <property type="match status" value="1"/>
</dbReference>
<dbReference type="Pfam" id="PF00072">
    <property type="entry name" value="Response_reg"/>
    <property type="match status" value="1"/>
</dbReference>
<dbReference type="InterPro" id="IPR000160">
    <property type="entry name" value="GGDEF_dom"/>
</dbReference>
<keyword evidence="3" id="KW-0597">Phosphoprotein</keyword>
<dbReference type="Gene3D" id="3.40.50.2300">
    <property type="match status" value="1"/>
</dbReference>
<dbReference type="PANTHER" id="PTHR45138:SF9">
    <property type="entry name" value="DIGUANYLATE CYCLASE DGCM-RELATED"/>
    <property type="match status" value="1"/>
</dbReference>
<name>A0A8J7QRA1_9BACT</name>